<feature type="region of interest" description="Disordered" evidence="1">
    <location>
        <begin position="189"/>
        <end position="211"/>
    </location>
</feature>
<dbReference type="AlphaFoldDB" id="A0A6N9YHG5"/>
<name>A0A6N9YHG5_9ACTN</name>
<dbReference type="InterPro" id="IPR010852">
    <property type="entry name" value="ABATE"/>
</dbReference>
<dbReference type="InterPro" id="IPR023286">
    <property type="entry name" value="ABATE_dom_sf"/>
</dbReference>
<dbReference type="Pfam" id="PF11706">
    <property type="entry name" value="zf-CGNR"/>
    <property type="match status" value="1"/>
</dbReference>
<reference evidence="3 4" key="1">
    <citation type="submission" date="2020-02" db="EMBL/GenBank/DDBJ databases">
        <authorList>
            <person name="Li X.-J."/>
            <person name="Feng X.-M."/>
        </authorList>
    </citation>
    <scope>NUCLEOTIDE SEQUENCE [LARGE SCALE GENOMIC DNA]</scope>
    <source>
        <strain evidence="3 4">CGMCC 4.7225</strain>
    </source>
</reference>
<dbReference type="Proteomes" id="UP000469185">
    <property type="component" value="Unassembled WGS sequence"/>
</dbReference>
<feature type="domain" description="Zinc finger CGNR" evidence="2">
    <location>
        <begin position="155"/>
        <end position="194"/>
    </location>
</feature>
<keyword evidence="4" id="KW-1185">Reference proteome</keyword>
<dbReference type="Gene3D" id="1.10.3300.10">
    <property type="entry name" value="Jann2411-like domain"/>
    <property type="match status" value="1"/>
</dbReference>
<evidence type="ECO:0000256" key="1">
    <source>
        <dbReference type="SAM" id="MobiDB-lite"/>
    </source>
</evidence>
<dbReference type="PANTHER" id="PTHR35525:SF3">
    <property type="entry name" value="BLL6575 PROTEIN"/>
    <property type="match status" value="1"/>
</dbReference>
<evidence type="ECO:0000313" key="4">
    <source>
        <dbReference type="Proteomes" id="UP000469185"/>
    </source>
</evidence>
<protein>
    <submittedName>
        <fullName evidence="3">CGNR zinc finger domain-containing protein</fullName>
    </submittedName>
</protein>
<dbReference type="EMBL" id="JAAGOB010000002">
    <property type="protein sequence ID" value="NED94309.1"/>
    <property type="molecule type" value="Genomic_DNA"/>
</dbReference>
<sequence>MRVEAGGQPKRVTPSFESTLQYAGGVDRIRPLNRLEALLNVAAPDGQARWPAIVAVLREHGEQVDHLGPAQEKELLGALDRLRALLRIEDIDLAAEHINRIFDDVAARPRLSKHDGTPWHVHVDPEGAGWGTWLLASSALALAAAIQEHGRRTWGQCEAESCERYYVGDGRGGERHYCSARCASRARVARHRGRARNTAPAPPPGRGGVRT</sequence>
<comment type="caution">
    <text evidence="3">The sequence shown here is derived from an EMBL/GenBank/DDBJ whole genome shotgun (WGS) entry which is preliminary data.</text>
</comment>
<dbReference type="InterPro" id="IPR021005">
    <property type="entry name" value="Znf_CGNR"/>
</dbReference>
<organism evidence="3 4">
    <name type="scientific">Phytoactinopolyspora alkaliphila</name>
    <dbReference type="NCBI Taxonomy" id="1783498"/>
    <lineage>
        <taxon>Bacteria</taxon>
        <taxon>Bacillati</taxon>
        <taxon>Actinomycetota</taxon>
        <taxon>Actinomycetes</taxon>
        <taxon>Jiangellales</taxon>
        <taxon>Jiangellaceae</taxon>
        <taxon>Phytoactinopolyspora</taxon>
    </lineage>
</organism>
<dbReference type="SUPFAM" id="SSF160904">
    <property type="entry name" value="Jann2411-like"/>
    <property type="match status" value="1"/>
</dbReference>
<gene>
    <name evidence="3" type="ORF">G1H11_03185</name>
</gene>
<accession>A0A6N9YHG5</accession>
<proteinExistence type="predicted"/>
<evidence type="ECO:0000313" key="3">
    <source>
        <dbReference type="EMBL" id="NED94309.1"/>
    </source>
</evidence>
<dbReference type="PANTHER" id="PTHR35525">
    <property type="entry name" value="BLL6575 PROTEIN"/>
    <property type="match status" value="1"/>
</dbReference>
<evidence type="ECO:0000259" key="2">
    <source>
        <dbReference type="Pfam" id="PF11706"/>
    </source>
</evidence>